<dbReference type="EMBL" id="JAESVG020000003">
    <property type="protein sequence ID" value="KAG8629147.1"/>
    <property type="molecule type" value="Genomic_DNA"/>
</dbReference>
<sequence>MCYGVRASAVIRIYQWDVLVCDRPQDTKAPVLQALTVPICAAVVLLVLARFASRRTRLWWDDWLHLVAAITFVAAIALQIQAIPHGLGYHAWDPRSVVGRTEAMKLIFFWLVLHRIASCLVKVSLLFLYIRVFLNKRFRIVTGVVVALTIASTIVILALLLTNCKPVSAFWDDSIAEGVCRHSNSIDPLRFALNLSANIIIFLLPLAVIKSLGLQIRERFAIGIVFCVGLTVIALSSLRAQLRKNVQSFGDNLYNTADLVTIASWEIFASFICITAPTLGSLARRTRGRKLRRTGQNRDLSAEFDGPGRGTIPARASMPPRPRIGKAQEMAARREHSKSQVRVASTIYLEDGNAKYHVSPVSSTAPYVYSASHHNGHVSPLSGHGQPYPGRPFSPQQNGLQMHEITPPGEVYCSSPWQRGREERVVYYEKE</sequence>
<evidence type="ECO:0000256" key="1">
    <source>
        <dbReference type="ARBA" id="ARBA00004141"/>
    </source>
</evidence>
<feature type="transmembrane region" description="Helical" evidence="7">
    <location>
        <begin position="63"/>
        <end position="87"/>
    </location>
</feature>
<name>A0A8K0PI38_9PEZI</name>
<feature type="domain" description="Rhodopsin" evidence="8">
    <location>
        <begin position="49"/>
        <end position="284"/>
    </location>
</feature>
<feature type="transmembrane region" description="Helical" evidence="7">
    <location>
        <begin position="221"/>
        <end position="242"/>
    </location>
</feature>
<dbReference type="OrthoDB" id="2496787at2759"/>
<accession>A0A8K0PI38</accession>
<feature type="transmembrane region" description="Helical" evidence="7">
    <location>
        <begin position="191"/>
        <end position="209"/>
    </location>
</feature>
<dbReference type="InterPro" id="IPR052337">
    <property type="entry name" value="SAT4-like"/>
</dbReference>
<feature type="transmembrane region" description="Helical" evidence="7">
    <location>
        <begin position="140"/>
        <end position="161"/>
    </location>
</feature>
<dbReference type="PANTHER" id="PTHR33048">
    <property type="entry name" value="PTH11-LIKE INTEGRAL MEMBRANE PROTEIN (AFU_ORTHOLOGUE AFUA_5G11245)"/>
    <property type="match status" value="1"/>
</dbReference>
<evidence type="ECO:0000313" key="9">
    <source>
        <dbReference type="EMBL" id="KAG8629147.1"/>
    </source>
</evidence>
<evidence type="ECO:0000256" key="4">
    <source>
        <dbReference type="ARBA" id="ARBA00023136"/>
    </source>
</evidence>
<dbReference type="InterPro" id="IPR049326">
    <property type="entry name" value="Rhodopsin_dom_fungi"/>
</dbReference>
<organism evidence="9 10">
    <name type="scientific">Elsinoe batatas</name>
    <dbReference type="NCBI Taxonomy" id="2601811"/>
    <lineage>
        <taxon>Eukaryota</taxon>
        <taxon>Fungi</taxon>
        <taxon>Dikarya</taxon>
        <taxon>Ascomycota</taxon>
        <taxon>Pezizomycotina</taxon>
        <taxon>Dothideomycetes</taxon>
        <taxon>Dothideomycetidae</taxon>
        <taxon>Myriangiales</taxon>
        <taxon>Elsinoaceae</taxon>
        <taxon>Elsinoe</taxon>
    </lineage>
</organism>
<evidence type="ECO:0000256" key="3">
    <source>
        <dbReference type="ARBA" id="ARBA00022989"/>
    </source>
</evidence>
<dbReference type="GO" id="GO:0016020">
    <property type="term" value="C:membrane"/>
    <property type="evidence" value="ECO:0007669"/>
    <property type="project" value="UniProtKB-SubCell"/>
</dbReference>
<feature type="region of interest" description="Disordered" evidence="6">
    <location>
        <begin position="290"/>
        <end position="322"/>
    </location>
</feature>
<dbReference type="Proteomes" id="UP000809789">
    <property type="component" value="Unassembled WGS sequence"/>
</dbReference>
<gene>
    <name evidence="9" type="ORF">KVT40_003012</name>
</gene>
<evidence type="ECO:0000256" key="7">
    <source>
        <dbReference type="SAM" id="Phobius"/>
    </source>
</evidence>
<protein>
    <recommendedName>
        <fullName evidence="8">Rhodopsin domain-containing protein</fullName>
    </recommendedName>
</protein>
<evidence type="ECO:0000313" key="10">
    <source>
        <dbReference type="Proteomes" id="UP000809789"/>
    </source>
</evidence>
<reference evidence="9" key="1">
    <citation type="submission" date="2021-07" db="EMBL/GenBank/DDBJ databases">
        <title>Elsinoe batatas strain:CRI-CJ2 Genome sequencing and assembly.</title>
        <authorList>
            <person name="Huang L."/>
        </authorList>
    </citation>
    <scope>NUCLEOTIDE SEQUENCE</scope>
    <source>
        <strain evidence="9">CRI-CJ2</strain>
    </source>
</reference>
<evidence type="ECO:0000256" key="6">
    <source>
        <dbReference type="SAM" id="MobiDB-lite"/>
    </source>
</evidence>
<keyword evidence="2 7" id="KW-0812">Transmembrane</keyword>
<dbReference type="Pfam" id="PF20684">
    <property type="entry name" value="Fung_rhodopsin"/>
    <property type="match status" value="1"/>
</dbReference>
<comment type="similarity">
    <text evidence="5">Belongs to the SAT4 family.</text>
</comment>
<keyword evidence="10" id="KW-1185">Reference proteome</keyword>
<evidence type="ECO:0000256" key="5">
    <source>
        <dbReference type="ARBA" id="ARBA00038359"/>
    </source>
</evidence>
<comment type="subcellular location">
    <subcellularLocation>
        <location evidence="1">Membrane</location>
        <topology evidence="1">Multi-pass membrane protein</topology>
    </subcellularLocation>
</comment>
<keyword evidence="4 7" id="KW-0472">Membrane</keyword>
<dbReference type="PANTHER" id="PTHR33048:SF47">
    <property type="entry name" value="INTEGRAL MEMBRANE PROTEIN-RELATED"/>
    <property type="match status" value="1"/>
</dbReference>
<comment type="caution">
    <text evidence="9">The sequence shown here is derived from an EMBL/GenBank/DDBJ whole genome shotgun (WGS) entry which is preliminary data.</text>
</comment>
<proteinExistence type="inferred from homology"/>
<feature type="transmembrane region" description="Helical" evidence="7">
    <location>
        <begin position="262"/>
        <end position="283"/>
    </location>
</feature>
<dbReference type="AlphaFoldDB" id="A0A8K0PI38"/>
<keyword evidence="3 7" id="KW-1133">Transmembrane helix</keyword>
<feature type="transmembrane region" description="Helical" evidence="7">
    <location>
        <begin position="31"/>
        <end position="51"/>
    </location>
</feature>
<evidence type="ECO:0000256" key="2">
    <source>
        <dbReference type="ARBA" id="ARBA00022692"/>
    </source>
</evidence>
<feature type="transmembrane region" description="Helical" evidence="7">
    <location>
        <begin position="107"/>
        <end position="128"/>
    </location>
</feature>
<evidence type="ECO:0000259" key="8">
    <source>
        <dbReference type="Pfam" id="PF20684"/>
    </source>
</evidence>